<comment type="caution">
    <text evidence="2">The sequence shown here is derived from an EMBL/GenBank/DDBJ whole genome shotgun (WGS) entry which is preliminary data.</text>
</comment>
<keyword evidence="1" id="KW-0732">Signal</keyword>
<evidence type="ECO:0008006" key="4">
    <source>
        <dbReference type="Google" id="ProtNLM"/>
    </source>
</evidence>
<feature type="chain" id="PRO_5009581396" description="P/Homo B domain-containing protein" evidence="1">
    <location>
        <begin position="32"/>
        <end position="354"/>
    </location>
</feature>
<dbReference type="Proteomes" id="UP000176498">
    <property type="component" value="Unassembled WGS sequence"/>
</dbReference>
<sequence length="354" mass="36713">MKKKKFLFVAILAIFALSLVLSAPNSTKASAAAIDPEQASAATDTEYCIGFSGADLDAGDWWQIQFDAGFDLSNLTISDTAGESEVELYIGEIDCTEGTKRITESTATAANDRDRAVITDETVELTLEDAISGDWSLKFVDKAADGSVMTPAAGNYTVVYRWGTGATTDGNDADLLYVGDANVVVISGTVDPTLSLTLSANTCELGTLSSANIQTCNYSAAIATNASGGYTAYIKDDGNLRDGSNDVNDTSGGTIAEGTEEYGVSTTQDGRTITRINDADTDPADLYNQDDCIIMDGGTIDANASALTASDQSFAAATAPASETTYLCHAASITSTTPAGTYASLVTITVVGSF</sequence>
<evidence type="ECO:0000313" key="3">
    <source>
        <dbReference type="Proteomes" id="UP000176498"/>
    </source>
</evidence>
<gene>
    <name evidence="2" type="ORF">A2Y82_04450</name>
</gene>
<proteinExistence type="predicted"/>
<evidence type="ECO:0000313" key="2">
    <source>
        <dbReference type="EMBL" id="OGY42377.1"/>
    </source>
</evidence>
<protein>
    <recommendedName>
        <fullName evidence="4">P/Homo B domain-containing protein</fullName>
    </recommendedName>
</protein>
<accession>A0A1G1XST3</accession>
<organism evidence="2 3">
    <name type="scientific">Candidatus Buchananbacteria bacterium RBG_13_36_9</name>
    <dbReference type="NCBI Taxonomy" id="1797530"/>
    <lineage>
        <taxon>Bacteria</taxon>
        <taxon>Candidatus Buchananiibacteriota</taxon>
    </lineage>
</organism>
<name>A0A1G1XST3_9BACT</name>
<dbReference type="EMBL" id="MHHZ01000004">
    <property type="protein sequence ID" value="OGY42377.1"/>
    <property type="molecule type" value="Genomic_DNA"/>
</dbReference>
<dbReference type="AlphaFoldDB" id="A0A1G1XST3"/>
<reference evidence="2 3" key="1">
    <citation type="journal article" date="2016" name="Nat. Commun.">
        <title>Thousands of microbial genomes shed light on interconnected biogeochemical processes in an aquifer system.</title>
        <authorList>
            <person name="Anantharaman K."/>
            <person name="Brown C.T."/>
            <person name="Hug L.A."/>
            <person name="Sharon I."/>
            <person name="Castelle C.J."/>
            <person name="Probst A.J."/>
            <person name="Thomas B.C."/>
            <person name="Singh A."/>
            <person name="Wilkins M.J."/>
            <person name="Karaoz U."/>
            <person name="Brodie E.L."/>
            <person name="Williams K.H."/>
            <person name="Hubbard S.S."/>
            <person name="Banfield J.F."/>
        </authorList>
    </citation>
    <scope>NUCLEOTIDE SEQUENCE [LARGE SCALE GENOMIC DNA]</scope>
</reference>
<feature type="signal peptide" evidence="1">
    <location>
        <begin position="1"/>
        <end position="31"/>
    </location>
</feature>
<evidence type="ECO:0000256" key="1">
    <source>
        <dbReference type="SAM" id="SignalP"/>
    </source>
</evidence>